<comment type="similarity">
    <text evidence="1 3">Belongs to the short-chain dehydrogenases/reductases (SDR) family.</text>
</comment>
<organism evidence="5 6">
    <name type="scientific">Chitinophaga ginsengisoli</name>
    <dbReference type="NCBI Taxonomy" id="363837"/>
    <lineage>
        <taxon>Bacteria</taxon>
        <taxon>Pseudomonadati</taxon>
        <taxon>Bacteroidota</taxon>
        <taxon>Chitinophagia</taxon>
        <taxon>Chitinophagales</taxon>
        <taxon>Chitinophagaceae</taxon>
        <taxon>Chitinophaga</taxon>
    </lineage>
</organism>
<dbReference type="InterPro" id="IPR002347">
    <property type="entry name" value="SDR_fam"/>
</dbReference>
<keyword evidence="2" id="KW-0560">Oxidoreductase</keyword>
<sequence length="282" mass="30842">MINGKCVALRHGQIIGNMNFEHKVIWIIGASSGIGAGLAKALAVQKARLIITSREYAALRSLEAQLEGHTGCMILPADMTDNTALTQVVAHAISAYGHIDIVIHSAGVGQRSLAIDTQLSVYHQLMNVNFFGPLTITQYLLPHFKRQGHGHVVAISSMSGLMGFPMRSGYVASKHALKGYFETLQVEHTLNNFYVTIVSPGRIKTGLSLSALTGDGAPYDKMDEGQLNGIPVNECAVKILTAISRKKKHVIIARSERLLYWLRILLPPAYYRIARKRGMGNQ</sequence>
<dbReference type="EMBL" id="PYGK01000004">
    <property type="protein sequence ID" value="PSL31977.1"/>
    <property type="molecule type" value="Genomic_DNA"/>
</dbReference>
<feature type="domain" description="Ketoreductase" evidence="4">
    <location>
        <begin position="23"/>
        <end position="206"/>
    </location>
</feature>
<keyword evidence="6" id="KW-1185">Reference proteome</keyword>
<dbReference type="Pfam" id="PF00106">
    <property type="entry name" value="adh_short"/>
    <property type="match status" value="1"/>
</dbReference>
<reference evidence="5 6" key="1">
    <citation type="submission" date="2018-03" db="EMBL/GenBank/DDBJ databases">
        <title>Genomic Encyclopedia of Archaeal and Bacterial Type Strains, Phase II (KMG-II): from individual species to whole genera.</title>
        <authorList>
            <person name="Goeker M."/>
        </authorList>
    </citation>
    <scope>NUCLEOTIDE SEQUENCE [LARGE SCALE GENOMIC DNA]</scope>
    <source>
        <strain evidence="5 6">DSM 18107</strain>
    </source>
</reference>
<evidence type="ECO:0000256" key="2">
    <source>
        <dbReference type="ARBA" id="ARBA00023002"/>
    </source>
</evidence>
<dbReference type="GO" id="GO:0016020">
    <property type="term" value="C:membrane"/>
    <property type="evidence" value="ECO:0007669"/>
    <property type="project" value="TreeGrafter"/>
</dbReference>
<evidence type="ECO:0000256" key="1">
    <source>
        <dbReference type="ARBA" id="ARBA00006484"/>
    </source>
</evidence>
<name>A0A2P8GDD3_9BACT</name>
<dbReference type="GO" id="GO:0016491">
    <property type="term" value="F:oxidoreductase activity"/>
    <property type="evidence" value="ECO:0007669"/>
    <property type="project" value="UniProtKB-KW"/>
</dbReference>
<evidence type="ECO:0000259" key="4">
    <source>
        <dbReference type="SMART" id="SM00822"/>
    </source>
</evidence>
<dbReference type="AlphaFoldDB" id="A0A2P8GDD3"/>
<accession>A0A2P8GDD3</accession>
<proteinExistence type="inferred from homology"/>
<dbReference type="PANTHER" id="PTHR44196:SF1">
    <property type="entry name" value="DEHYDROGENASE_REDUCTASE SDR FAMILY MEMBER 7B"/>
    <property type="match status" value="1"/>
</dbReference>
<dbReference type="PROSITE" id="PS00061">
    <property type="entry name" value="ADH_SHORT"/>
    <property type="match status" value="1"/>
</dbReference>
<dbReference type="InterPro" id="IPR020904">
    <property type="entry name" value="Sc_DH/Rdtase_CS"/>
</dbReference>
<evidence type="ECO:0000313" key="6">
    <source>
        <dbReference type="Proteomes" id="UP000240978"/>
    </source>
</evidence>
<protein>
    <submittedName>
        <fullName evidence="5">Short-subunit dehydrogenase</fullName>
    </submittedName>
</protein>
<dbReference type="InterPro" id="IPR057326">
    <property type="entry name" value="KR_dom"/>
</dbReference>
<gene>
    <name evidence="5" type="ORF">CLV42_104278</name>
</gene>
<evidence type="ECO:0000313" key="5">
    <source>
        <dbReference type="EMBL" id="PSL31977.1"/>
    </source>
</evidence>
<evidence type="ECO:0000256" key="3">
    <source>
        <dbReference type="RuleBase" id="RU000363"/>
    </source>
</evidence>
<dbReference type="PRINTS" id="PR00081">
    <property type="entry name" value="GDHRDH"/>
</dbReference>
<comment type="caution">
    <text evidence="5">The sequence shown here is derived from an EMBL/GenBank/DDBJ whole genome shotgun (WGS) entry which is preliminary data.</text>
</comment>
<dbReference type="SUPFAM" id="SSF51735">
    <property type="entry name" value="NAD(P)-binding Rossmann-fold domains"/>
    <property type="match status" value="1"/>
</dbReference>
<dbReference type="Gene3D" id="3.40.50.720">
    <property type="entry name" value="NAD(P)-binding Rossmann-like Domain"/>
    <property type="match status" value="1"/>
</dbReference>
<dbReference type="PANTHER" id="PTHR44196">
    <property type="entry name" value="DEHYDROGENASE/REDUCTASE SDR FAMILY MEMBER 7B"/>
    <property type="match status" value="1"/>
</dbReference>
<dbReference type="Proteomes" id="UP000240978">
    <property type="component" value="Unassembled WGS sequence"/>
</dbReference>
<dbReference type="InterPro" id="IPR036291">
    <property type="entry name" value="NAD(P)-bd_dom_sf"/>
</dbReference>
<dbReference type="SMART" id="SM00822">
    <property type="entry name" value="PKS_KR"/>
    <property type="match status" value="1"/>
</dbReference>
<dbReference type="PRINTS" id="PR00080">
    <property type="entry name" value="SDRFAMILY"/>
</dbReference>
<dbReference type="NCBIfam" id="NF004825">
    <property type="entry name" value="PRK06181.1"/>
    <property type="match status" value="1"/>
</dbReference>